<proteinExistence type="predicted"/>
<evidence type="ECO:0000313" key="1">
    <source>
        <dbReference type="EMBL" id="KAL2544943.1"/>
    </source>
</evidence>
<name>A0ABD1W7W7_9LAMI</name>
<accession>A0ABD1W7W7</accession>
<evidence type="ECO:0000313" key="2">
    <source>
        <dbReference type="Proteomes" id="UP001604277"/>
    </source>
</evidence>
<gene>
    <name evidence="1" type="ORF">Fot_14176</name>
</gene>
<dbReference type="EMBL" id="JBFOLJ010000004">
    <property type="protein sequence ID" value="KAL2544943.1"/>
    <property type="molecule type" value="Genomic_DNA"/>
</dbReference>
<comment type="caution">
    <text evidence="1">The sequence shown here is derived from an EMBL/GenBank/DDBJ whole genome shotgun (WGS) entry which is preliminary data.</text>
</comment>
<keyword evidence="2" id="KW-1185">Reference proteome</keyword>
<dbReference type="Gene3D" id="1.10.10.60">
    <property type="entry name" value="Homeodomain-like"/>
    <property type="match status" value="1"/>
</dbReference>
<reference evidence="2" key="1">
    <citation type="submission" date="2024-07" db="EMBL/GenBank/DDBJ databases">
        <title>Two chromosome-level genome assemblies of Korean endemic species Abeliophyllum distichum and Forsythia ovata (Oleaceae).</title>
        <authorList>
            <person name="Jang H."/>
        </authorList>
    </citation>
    <scope>NUCLEOTIDE SEQUENCE [LARGE SCALE GENOMIC DNA]</scope>
</reference>
<protein>
    <submittedName>
        <fullName evidence="1">Uncharacterized protein</fullName>
    </submittedName>
</protein>
<dbReference type="Proteomes" id="UP001604277">
    <property type="component" value="Unassembled WGS sequence"/>
</dbReference>
<sequence>MVSTICEYLTYEHTTDEIEYDVVSHPSIVKRQRKTQKQRGLHRLRCKLNEFKDISVYFQETPYRWHKVAHMILGKSAIDVINQYKILIQLFKLYTIFMQSYNLGTENSNFKVQTRAIPTSLKHNLLVCGVVDDISPPSPVPFAVSVLGVTILQTSETMMDSSSFIFVVPVVTSEAPSASFPTGPAPSFRELKTIR</sequence>
<dbReference type="AlphaFoldDB" id="A0ABD1W7W7"/>
<organism evidence="1 2">
    <name type="scientific">Forsythia ovata</name>
    <dbReference type="NCBI Taxonomy" id="205694"/>
    <lineage>
        <taxon>Eukaryota</taxon>
        <taxon>Viridiplantae</taxon>
        <taxon>Streptophyta</taxon>
        <taxon>Embryophyta</taxon>
        <taxon>Tracheophyta</taxon>
        <taxon>Spermatophyta</taxon>
        <taxon>Magnoliopsida</taxon>
        <taxon>eudicotyledons</taxon>
        <taxon>Gunneridae</taxon>
        <taxon>Pentapetalae</taxon>
        <taxon>asterids</taxon>
        <taxon>lamiids</taxon>
        <taxon>Lamiales</taxon>
        <taxon>Oleaceae</taxon>
        <taxon>Forsythieae</taxon>
        <taxon>Forsythia</taxon>
    </lineage>
</organism>